<evidence type="ECO:0000259" key="7">
    <source>
        <dbReference type="Pfam" id="PF09335"/>
    </source>
</evidence>
<feature type="transmembrane region" description="Helical" evidence="6">
    <location>
        <begin position="169"/>
        <end position="190"/>
    </location>
</feature>
<keyword evidence="5 6" id="KW-0472">Membrane</keyword>
<dbReference type="RefSeq" id="WP_073018909.1">
    <property type="nucleotide sequence ID" value="NZ_FQXU01000005.1"/>
</dbReference>
<dbReference type="PANTHER" id="PTHR12677:SF59">
    <property type="entry name" value="GOLGI APPARATUS MEMBRANE PROTEIN TVP38-RELATED"/>
    <property type="match status" value="1"/>
</dbReference>
<keyword evidence="4 6" id="KW-1133">Transmembrane helix</keyword>
<dbReference type="GO" id="GO:0005886">
    <property type="term" value="C:plasma membrane"/>
    <property type="evidence" value="ECO:0007669"/>
    <property type="project" value="UniProtKB-SubCell"/>
</dbReference>
<keyword evidence="2 6" id="KW-1003">Cell membrane</keyword>
<evidence type="ECO:0000256" key="3">
    <source>
        <dbReference type="ARBA" id="ARBA00022692"/>
    </source>
</evidence>
<evidence type="ECO:0000256" key="2">
    <source>
        <dbReference type="ARBA" id="ARBA00022475"/>
    </source>
</evidence>
<evidence type="ECO:0000256" key="4">
    <source>
        <dbReference type="ARBA" id="ARBA00022989"/>
    </source>
</evidence>
<reference evidence="8 9" key="1">
    <citation type="submission" date="2016-11" db="EMBL/GenBank/DDBJ databases">
        <authorList>
            <person name="Jaros S."/>
            <person name="Januszkiewicz K."/>
            <person name="Wedrychowicz H."/>
        </authorList>
    </citation>
    <scope>NUCLEOTIDE SEQUENCE [LARGE SCALE GENOMIC DNA]</scope>
    <source>
        <strain evidence="8 9">DSM 6191</strain>
    </source>
</reference>
<dbReference type="PANTHER" id="PTHR12677">
    <property type="entry name" value="GOLGI APPARATUS MEMBRANE PROTEIN TVP38-RELATED"/>
    <property type="match status" value="1"/>
</dbReference>
<feature type="transmembrane region" description="Helical" evidence="6">
    <location>
        <begin position="82"/>
        <end position="106"/>
    </location>
</feature>
<feature type="transmembrane region" description="Helical" evidence="6">
    <location>
        <begin position="12"/>
        <end position="30"/>
    </location>
</feature>
<gene>
    <name evidence="8" type="ORF">SAMN02745941_01896</name>
</gene>
<protein>
    <recommendedName>
        <fullName evidence="6">TVP38/TMEM64 family membrane protein</fullName>
    </recommendedName>
</protein>
<evidence type="ECO:0000313" key="9">
    <source>
        <dbReference type="Proteomes" id="UP000184241"/>
    </source>
</evidence>
<feature type="domain" description="VTT" evidence="7">
    <location>
        <begin position="70"/>
        <end position="188"/>
    </location>
</feature>
<dbReference type="Pfam" id="PF09335">
    <property type="entry name" value="VTT_dom"/>
    <property type="match status" value="1"/>
</dbReference>
<evidence type="ECO:0000313" key="8">
    <source>
        <dbReference type="EMBL" id="SHI07662.1"/>
    </source>
</evidence>
<evidence type="ECO:0000256" key="5">
    <source>
        <dbReference type="ARBA" id="ARBA00023136"/>
    </source>
</evidence>
<accession>A0A1M5Y6R1</accession>
<comment type="subcellular location">
    <subcellularLocation>
        <location evidence="1 6">Cell membrane</location>
        <topology evidence="1 6">Multi-pass membrane protein</topology>
    </subcellularLocation>
</comment>
<dbReference type="InterPro" id="IPR032816">
    <property type="entry name" value="VTT_dom"/>
</dbReference>
<feature type="transmembrane region" description="Helical" evidence="6">
    <location>
        <begin position="136"/>
        <end position="157"/>
    </location>
</feature>
<sequence>MEKTKKILLGKIALIILGIIVVILTFRYLPQLIELTTSLDKFRDYIISTGKFGAFLIIFFQIVQTVIAPIPGEAIQLAGGYVYGVPLGLLYSVIGMMIGSVMIFYFTRFIGASYVEKRIDKEKYKWLFDIMDSKKFTVTLFVFFIIPGLPKDFLIYLAGLTPIKPIKFFVILLVGRLPSIAAPVVIGANIHYENYTSIIVISIIAVVLFILGVVYKDKIIEKLSGTEAEEV</sequence>
<evidence type="ECO:0000256" key="6">
    <source>
        <dbReference type="RuleBase" id="RU366058"/>
    </source>
</evidence>
<organism evidence="8 9">
    <name type="scientific">Clostridium intestinale DSM 6191</name>
    <dbReference type="NCBI Taxonomy" id="1121320"/>
    <lineage>
        <taxon>Bacteria</taxon>
        <taxon>Bacillati</taxon>
        <taxon>Bacillota</taxon>
        <taxon>Clostridia</taxon>
        <taxon>Eubacteriales</taxon>
        <taxon>Clostridiaceae</taxon>
        <taxon>Clostridium</taxon>
    </lineage>
</organism>
<proteinExistence type="inferred from homology"/>
<dbReference type="InterPro" id="IPR015414">
    <property type="entry name" value="TMEM64"/>
</dbReference>
<dbReference type="EMBL" id="FQXU01000005">
    <property type="protein sequence ID" value="SHI07662.1"/>
    <property type="molecule type" value="Genomic_DNA"/>
</dbReference>
<dbReference type="Proteomes" id="UP000184241">
    <property type="component" value="Unassembled WGS sequence"/>
</dbReference>
<evidence type="ECO:0000256" key="1">
    <source>
        <dbReference type="ARBA" id="ARBA00004651"/>
    </source>
</evidence>
<feature type="transmembrane region" description="Helical" evidence="6">
    <location>
        <begin position="196"/>
        <end position="215"/>
    </location>
</feature>
<name>A0A1M5Y6R1_9CLOT</name>
<keyword evidence="3 6" id="KW-0812">Transmembrane</keyword>
<comment type="similarity">
    <text evidence="6">Belongs to the TVP38/TMEM64 family.</text>
</comment>
<feature type="transmembrane region" description="Helical" evidence="6">
    <location>
        <begin position="50"/>
        <end position="70"/>
    </location>
</feature>
<dbReference type="AlphaFoldDB" id="A0A1M5Y6R1"/>